<dbReference type="AlphaFoldDB" id="A0A846MNE5"/>
<protein>
    <submittedName>
        <fullName evidence="3">Uncharacterized protein</fullName>
    </submittedName>
</protein>
<feature type="coiled-coil region" evidence="1">
    <location>
        <begin position="63"/>
        <end position="91"/>
    </location>
</feature>
<evidence type="ECO:0000256" key="1">
    <source>
        <dbReference type="SAM" id="Coils"/>
    </source>
</evidence>
<accession>A0A846MNE5</accession>
<gene>
    <name evidence="3" type="ORF">FHS56_000552</name>
</gene>
<dbReference type="RefSeq" id="WP_166918342.1">
    <property type="nucleotide sequence ID" value="NZ_JAASRN010000001.1"/>
</dbReference>
<feature type="signal peptide" evidence="2">
    <location>
        <begin position="1"/>
        <end position="22"/>
    </location>
</feature>
<name>A0A846MNE5_9BACT</name>
<evidence type="ECO:0000256" key="2">
    <source>
        <dbReference type="SAM" id="SignalP"/>
    </source>
</evidence>
<evidence type="ECO:0000313" key="3">
    <source>
        <dbReference type="EMBL" id="NIK73066.1"/>
    </source>
</evidence>
<proteinExistence type="predicted"/>
<dbReference type="Proteomes" id="UP000537126">
    <property type="component" value="Unassembled WGS sequence"/>
</dbReference>
<sequence length="274" mass="31585">MQSILFSLALSLMVLVCTPMQAQNIRQLIDKACECIDKEVKQYHRVIVQYMYDYVDLGEETAARNLKARYNQLSAQEQKKVEQDIDALRDKFKSVVSSCLGKIKEMNLSDAQIEVIKQELNEKKQCHPLVYYITTNSNSEKEEEDSPPAIDPNQKATDLAESICDCAYKKIDKLHPIVQELLVELIDLDNTDHIINNYKRRYDKLKEQEKEQVSRDLSYVQSSAFKDYIYECLSVVNALDETAYNALLNAIKEEPYCKKMLGAITLVIALHEKE</sequence>
<keyword evidence="2" id="KW-0732">Signal</keyword>
<keyword evidence="4" id="KW-1185">Reference proteome</keyword>
<keyword evidence="1" id="KW-0175">Coiled coil</keyword>
<feature type="chain" id="PRO_5033055531" evidence="2">
    <location>
        <begin position="23"/>
        <end position="274"/>
    </location>
</feature>
<dbReference type="EMBL" id="JAASRN010000001">
    <property type="protein sequence ID" value="NIK73066.1"/>
    <property type="molecule type" value="Genomic_DNA"/>
</dbReference>
<comment type="caution">
    <text evidence="3">The sequence shown here is derived from an EMBL/GenBank/DDBJ whole genome shotgun (WGS) entry which is preliminary data.</text>
</comment>
<evidence type="ECO:0000313" key="4">
    <source>
        <dbReference type="Proteomes" id="UP000537126"/>
    </source>
</evidence>
<reference evidence="3 4" key="1">
    <citation type="submission" date="2020-03" db="EMBL/GenBank/DDBJ databases">
        <title>Genomic Encyclopedia of Type Strains, Phase IV (KMG-IV): sequencing the most valuable type-strain genomes for metagenomic binning, comparative biology and taxonomic classification.</title>
        <authorList>
            <person name="Goeker M."/>
        </authorList>
    </citation>
    <scope>NUCLEOTIDE SEQUENCE [LARGE SCALE GENOMIC DNA]</scope>
    <source>
        <strain evidence="3 4">DSM 5718</strain>
    </source>
</reference>
<feature type="coiled-coil region" evidence="1">
    <location>
        <begin position="188"/>
        <end position="215"/>
    </location>
</feature>
<organism evidence="3 4">
    <name type="scientific">Thermonema lapsum</name>
    <dbReference type="NCBI Taxonomy" id="28195"/>
    <lineage>
        <taxon>Bacteria</taxon>
        <taxon>Pseudomonadati</taxon>
        <taxon>Bacteroidota</taxon>
        <taxon>Cytophagia</taxon>
        <taxon>Cytophagales</taxon>
        <taxon>Thermonemataceae</taxon>
        <taxon>Thermonema</taxon>
    </lineage>
</organism>